<dbReference type="Pfam" id="PF01073">
    <property type="entry name" value="3Beta_HSD"/>
    <property type="match status" value="1"/>
</dbReference>
<keyword evidence="4" id="KW-1133">Transmembrane helix</keyword>
<evidence type="ECO:0000259" key="5">
    <source>
        <dbReference type="Pfam" id="PF01073"/>
    </source>
</evidence>
<dbReference type="PANTHER" id="PTHR43245">
    <property type="entry name" value="BIFUNCTIONAL POLYMYXIN RESISTANCE PROTEIN ARNA"/>
    <property type="match status" value="1"/>
</dbReference>
<feature type="transmembrane region" description="Helical" evidence="4">
    <location>
        <begin position="159"/>
        <end position="179"/>
    </location>
</feature>
<dbReference type="InterPro" id="IPR050177">
    <property type="entry name" value="Lipid_A_modif_metabolic_enz"/>
</dbReference>
<feature type="compositionally biased region" description="Low complexity" evidence="3">
    <location>
        <begin position="87"/>
        <end position="105"/>
    </location>
</feature>
<feature type="region of interest" description="Disordered" evidence="3">
    <location>
        <begin position="568"/>
        <end position="587"/>
    </location>
</feature>
<evidence type="ECO:0000256" key="3">
    <source>
        <dbReference type="SAM" id="MobiDB-lite"/>
    </source>
</evidence>
<evidence type="ECO:0000313" key="6">
    <source>
        <dbReference type="EMBL" id="PHH78782.1"/>
    </source>
</evidence>
<sequence>MRFKTRDMTKASMTTSFKFWKASSCMKLLVMAVFALTAMGAVPDVRLPRPSASRRLSNPAVYLNVTTPSTTVLINATLQEKPTEMTRPLSSSPSLPRPGLMSGPPFRNSTRDSHGMRPIRPHGYQACGNSTFLSAVPYCCNFGMGAADCKPASSTSTTGMGVITIAALLVAACLFLYALHINRVMKQTPDEALAVVDPPLTPHQARIIYRRVKEHGIDWNANLPPAKERRYLIVGGSGLVGGQIAVSLLATGVSRQAIRVVDLVPPVHDELSADKVAWVKADITSQASVDAAFAEPWPSAVSDLPLTVFHTAAVIRPFERDPIFYPRCARVNVLGSAHVLAAARKAGAGILIFTSSCNAAGSAVNWLFPPWNRRPREMAQRIGEDDYWKPLRPARCFPTTYAVSKAEAERMLCGADGADMRTAAIRPGNGVYGNRHDHIVSYMLALRVVPTFAAPWVQNWANVHNVAQAHLLLEEALLGEHADRVAGRPFMISDDGPPLRFQDVYTMLETTSSTDFRVQHPPPVLMLMAAYGIEAYCRLLARAGPLRRLLREPGDLVQMLQPGTISTTVTSLTDSSAARRRPDEGGLGYRPACTTLEGLSAQLLEWNEASRGKGL</sequence>
<dbReference type="GO" id="GO:0016616">
    <property type="term" value="F:oxidoreductase activity, acting on the CH-OH group of donors, NAD or NADP as acceptor"/>
    <property type="evidence" value="ECO:0007669"/>
    <property type="project" value="InterPro"/>
</dbReference>
<keyword evidence="4" id="KW-0472">Membrane</keyword>
<comment type="caution">
    <text evidence="6">The sequence shown here is derived from an EMBL/GenBank/DDBJ whole genome shotgun (WGS) entry which is preliminary data.</text>
</comment>
<dbReference type="PANTHER" id="PTHR43245:SF51">
    <property type="entry name" value="SHORT CHAIN DEHYDROGENASE_REDUCTASE FAMILY 42E, MEMBER 2"/>
    <property type="match status" value="1"/>
</dbReference>
<organism evidence="6 7">
    <name type="scientific">Ophiocordyceps camponoti-rufipedis</name>
    <dbReference type="NCBI Taxonomy" id="2004952"/>
    <lineage>
        <taxon>Eukaryota</taxon>
        <taxon>Fungi</taxon>
        <taxon>Dikarya</taxon>
        <taxon>Ascomycota</taxon>
        <taxon>Pezizomycotina</taxon>
        <taxon>Sordariomycetes</taxon>
        <taxon>Hypocreomycetidae</taxon>
        <taxon>Hypocreales</taxon>
        <taxon>Ophiocordycipitaceae</taxon>
        <taxon>Ophiocordyceps</taxon>
    </lineage>
</organism>
<reference evidence="6 7" key="1">
    <citation type="submission" date="2017-06" db="EMBL/GenBank/DDBJ databases">
        <title>Ant-infecting Ophiocordyceps genomes reveal a high diversity of potential behavioral manipulation genes and a possible major role for enterotoxins.</title>
        <authorList>
            <person name="De Bekker C."/>
            <person name="Evans H.C."/>
            <person name="Brachmann A."/>
            <person name="Hughes D.P."/>
        </authorList>
    </citation>
    <scope>NUCLEOTIDE SEQUENCE [LARGE SCALE GENOMIC DNA]</scope>
    <source>
        <strain evidence="6 7">Map16</strain>
    </source>
</reference>
<name>A0A2C5ZGD6_9HYPO</name>
<evidence type="ECO:0000256" key="4">
    <source>
        <dbReference type="SAM" id="Phobius"/>
    </source>
</evidence>
<comment type="similarity">
    <text evidence="1">Belongs to the 3-beta-HSD family.</text>
</comment>
<proteinExistence type="inferred from homology"/>
<gene>
    <name evidence="6" type="ORF">CDD80_6238</name>
</gene>
<dbReference type="Proteomes" id="UP000226431">
    <property type="component" value="Unassembled WGS sequence"/>
</dbReference>
<accession>A0A2C5ZGD6</accession>
<keyword evidence="2" id="KW-0560">Oxidoreductase</keyword>
<dbReference type="InterPro" id="IPR036291">
    <property type="entry name" value="NAD(P)-bd_dom_sf"/>
</dbReference>
<dbReference type="AlphaFoldDB" id="A0A2C5ZGD6"/>
<dbReference type="OrthoDB" id="10058185at2759"/>
<evidence type="ECO:0000256" key="1">
    <source>
        <dbReference type="ARBA" id="ARBA00009219"/>
    </source>
</evidence>
<dbReference type="SUPFAM" id="SSF51735">
    <property type="entry name" value="NAD(P)-binding Rossmann-fold domains"/>
    <property type="match status" value="1"/>
</dbReference>
<feature type="transmembrane region" description="Helical" evidence="4">
    <location>
        <begin position="231"/>
        <end position="250"/>
    </location>
</feature>
<protein>
    <recommendedName>
        <fullName evidence="5">3-beta hydroxysteroid dehydrogenase/isomerase domain-containing protein</fullName>
    </recommendedName>
</protein>
<dbReference type="InterPro" id="IPR002225">
    <property type="entry name" value="3Beta_OHSteriod_DH/Estase"/>
</dbReference>
<evidence type="ECO:0000256" key="2">
    <source>
        <dbReference type="ARBA" id="ARBA00023002"/>
    </source>
</evidence>
<feature type="domain" description="3-beta hydroxysteroid dehydrogenase/isomerase" evidence="5">
    <location>
        <begin position="232"/>
        <end position="508"/>
    </location>
</feature>
<dbReference type="EMBL" id="NJES01000067">
    <property type="protein sequence ID" value="PHH78782.1"/>
    <property type="molecule type" value="Genomic_DNA"/>
</dbReference>
<dbReference type="STRING" id="2004952.A0A2C5ZGD6"/>
<dbReference type="Gene3D" id="3.40.50.720">
    <property type="entry name" value="NAD(P)-binding Rossmann-like Domain"/>
    <property type="match status" value="1"/>
</dbReference>
<feature type="region of interest" description="Disordered" evidence="3">
    <location>
        <begin position="82"/>
        <end position="113"/>
    </location>
</feature>
<keyword evidence="4" id="KW-0812">Transmembrane</keyword>
<keyword evidence="7" id="KW-1185">Reference proteome</keyword>
<dbReference type="GO" id="GO:0006694">
    <property type="term" value="P:steroid biosynthetic process"/>
    <property type="evidence" value="ECO:0007669"/>
    <property type="project" value="InterPro"/>
</dbReference>
<evidence type="ECO:0000313" key="7">
    <source>
        <dbReference type="Proteomes" id="UP000226431"/>
    </source>
</evidence>